<accession>A0A0E9QN10</accession>
<evidence type="ECO:0000313" key="1">
    <source>
        <dbReference type="EMBL" id="JAH17852.1"/>
    </source>
</evidence>
<reference evidence="1" key="2">
    <citation type="journal article" date="2015" name="Fish Shellfish Immunol.">
        <title>Early steps in the European eel (Anguilla anguilla)-Vibrio vulnificus interaction in the gills: Role of the RtxA13 toxin.</title>
        <authorList>
            <person name="Callol A."/>
            <person name="Pajuelo D."/>
            <person name="Ebbesson L."/>
            <person name="Teles M."/>
            <person name="MacKenzie S."/>
            <person name="Amaro C."/>
        </authorList>
    </citation>
    <scope>NUCLEOTIDE SEQUENCE</scope>
</reference>
<dbReference type="AlphaFoldDB" id="A0A0E9QN10"/>
<proteinExistence type="predicted"/>
<protein>
    <submittedName>
        <fullName evidence="1">Uncharacterized protein</fullName>
    </submittedName>
</protein>
<dbReference type="EMBL" id="GBXM01089013">
    <property type="protein sequence ID" value="JAH19564.1"/>
    <property type="molecule type" value="Transcribed_RNA"/>
</dbReference>
<sequence>MQREMIAEARGSNQLNFSHSGVSFCGAYFCNNKSSKKF</sequence>
<dbReference type="EMBL" id="GBXM01090725">
    <property type="protein sequence ID" value="JAH17852.1"/>
    <property type="molecule type" value="Transcribed_RNA"/>
</dbReference>
<organism evidence="1">
    <name type="scientific">Anguilla anguilla</name>
    <name type="common">European freshwater eel</name>
    <name type="synonym">Muraena anguilla</name>
    <dbReference type="NCBI Taxonomy" id="7936"/>
    <lineage>
        <taxon>Eukaryota</taxon>
        <taxon>Metazoa</taxon>
        <taxon>Chordata</taxon>
        <taxon>Craniata</taxon>
        <taxon>Vertebrata</taxon>
        <taxon>Euteleostomi</taxon>
        <taxon>Actinopterygii</taxon>
        <taxon>Neopterygii</taxon>
        <taxon>Teleostei</taxon>
        <taxon>Anguilliformes</taxon>
        <taxon>Anguillidae</taxon>
        <taxon>Anguilla</taxon>
    </lineage>
</organism>
<name>A0A0E9QN10_ANGAN</name>
<reference evidence="1" key="1">
    <citation type="submission" date="2014-11" db="EMBL/GenBank/DDBJ databases">
        <authorList>
            <person name="Amaro Gonzalez C."/>
        </authorList>
    </citation>
    <scope>NUCLEOTIDE SEQUENCE</scope>
</reference>